<protein>
    <recommendedName>
        <fullName evidence="5">fructose-bisphosphate aldolase</fullName>
        <ecNumber evidence="5">4.1.2.13</ecNumber>
    </recommendedName>
</protein>
<evidence type="ECO:0000256" key="3">
    <source>
        <dbReference type="ARBA" id="ARBA00004714"/>
    </source>
</evidence>
<organism evidence="10">
    <name type="scientific">marine sediment metagenome</name>
    <dbReference type="NCBI Taxonomy" id="412755"/>
    <lineage>
        <taxon>unclassified sequences</taxon>
        <taxon>metagenomes</taxon>
        <taxon>ecological metagenomes</taxon>
    </lineage>
</organism>
<dbReference type="InterPro" id="IPR013785">
    <property type="entry name" value="Aldolase_TIM"/>
</dbReference>
<evidence type="ECO:0000256" key="6">
    <source>
        <dbReference type="ARBA" id="ARBA00022723"/>
    </source>
</evidence>
<dbReference type="AlphaFoldDB" id="X1P7B0"/>
<dbReference type="GO" id="GO:0005829">
    <property type="term" value="C:cytosol"/>
    <property type="evidence" value="ECO:0007669"/>
    <property type="project" value="TreeGrafter"/>
</dbReference>
<comment type="pathway">
    <text evidence="3">Carbohydrate degradation; glycolysis; D-glyceraldehyde 3-phosphate and glycerone phosphate from D-glucose: step 4/4.</text>
</comment>
<comment type="catalytic activity">
    <reaction evidence="1">
        <text>beta-D-fructose 1,6-bisphosphate = D-glyceraldehyde 3-phosphate + dihydroxyacetone phosphate</text>
        <dbReference type="Rhea" id="RHEA:14729"/>
        <dbReference type="ChEBI" id="CHEBI:32966"/>
        <dbReference type="ChEBI" id="CHEBI:57642"/>
        <dbReference type="ChEBI" id="CHEBI:59776"/>
        <dbReference type="EC" id="4.1.2.13"/>
    </reaction>
</comment>
<keyword evidence="9" id="KW-0456">Lyase</keyword>
<dbReference type="EC" id="4.1.2.13" evidence="5"/>
<reference evidence="10" key="1">
    <citation type="journal article" date="2014" name="Front. Microbiol.">
        <title>High frequency of phylogenetically diverse reductive dehalogenase-homologous genes in deep subseafloor sedimentary metagenomes.</title>
        <authorList>
            <person name="Kawai M."/>
            <person name="Futagami T."/>
            <person name="Toyoda A."/>
            <person name="Takaki Y."/>
            <person name="Nishi S."/>
            <person name="Hori S."/>
            <person name="Arai W."/>
            <person name="Tsubouchi T."/>
            <person name="Morono Y."/>
            <person name="Uchiyama I."/>
            <person name="Ito T."/>
            <person name="Fujiyama A."/>
            <person name="Inagaki F."/>
            <person name="Takami H."/>
        </authorList>
    </citation>
    <scope>NUCLEOTIDE SEQUENCE</scope>
    <source>
        <strain evidence="10">Expedition CK06-06</strain>
    </source>
</reference>
<dbReference type="GO" id="GO:0008270">
    <property type="term" value="F:zinc ion binding"/>
    <property type="evidence" value="ECO:0007669"/>
    <property type="project" value="InterPro"/>
</dbReference>
<evidence type="ECO:0000256" key="4">
    <source>
        <dbReference type="ARBA" id="ARBA00005812"/>
    </source>
</evidence>
<dbReference type="Gene3D" id="3.20.20.70">
    <property type="entry name" value="Aldolase class I"/>
    <property type="match status" value="1"/>
</dbReference>
<sequence>MAFLNGEKLRQVYQRAKAGGYAFMANNIAEANVLVGLLEGYTERRSDLVVQVSPGAAGFAGGGDKLAGLRTLSYMVRVLGDQYPIGVFLNLDHFTVKEMDLIQEAIKGSLVSSIMIDASKEAFEDNVRISHEVVQMAKGSGVLIEAELGKIKGVEDEIASDEAFYTDPDEAVE</sequence>
<name>X1P7B0_9ZZZZ</name>
<comment type="caution">
    <text evidence="10">The sequence shown here is derived from an EMBL/GenBank/DDBJ whole genome shotgun (WGS) entry which is preliminary data.</text>
</comment>
<keyword evidence="6" id="KW-0479">Metal-binding</keyword>
<keyword evidence="7" id="KW-0862">Zinc</keyword>
<evidence type="ECO:0000256" key="5">
    <source>
        <dbReference type="ARBA" id="ARBA00013068"/>
    </source>
</evidence>
<comment type="similarity">
    <text evidence="4">Belongs to the class II fructose-bisphosphate aldolase family.</text>
</comment>
<evidence type="ECO:0000256" key="8">
    <source>
        <dbReference type="ARBA" id="ARBA00023152"/>
    </source>
</evidence>
<evidence type="ECO:0000256" key="2">
    <source>
        <dbReference type="ARBA" id="ARBA00001947"/>
    </source>
</evidence>
<dbReference type="InterPro" id="IPR006411">
    <property type="entry name" value="Fruct_bisP_bact"/>
</dbReference>
<accession>X1P7B0</accession>
<dbReference type="PANTHER" id="PTHR30559:SF0">
    <property type="entry name" value="FRUCTOSE-BISPHOSPHATE ALDOLASE"/>
    <property type="match status" value="1"/>
</dbReference>
<proteinExistence type="inferred from homology"/>
<dbReference type="GO" id="GO:0006096">
    <property type="term" value="P:glycolytic process"/>
    <property type="evidence" value="ECO:0007669"/>
    <property type="project" value="UniProtKB-KW"/>
</dbReference>
<dbReference type="EMBL" id="BARV01025904">
    <property type="protein sequence ID" value="GAI34900.1"/>
    <property type="molecule type" value="Genomic_DNA"/>
</dbReference>
<dbReference type="SUPFAM" id="SSF51569">
    <property type="entry name" value="Aldolase"/>
    <property type="match status" value="1"/>
</dbReference>
<comment type="cofactor">
    <cofactor evidence="2">
        <name>Zn(2+)</name>
        <dbReference type="ChEBI" id="CHEBI:29105"/>
    </cofactor>
</comment>
<evidence type="ECO:0000313" key="10">
    <source>
        <dbReference type="EMBL" id="GAI34900.1"/>
    </source>
</evidence>
<evidence type="ECO:0000256" key="9">
    <source>
        <dbReference type="ARBA" id="ARBA00023239"/>
    </source>
</evidence>
<dbReference type="Pfam" id="PF01116">
    <property type="entry name" value="F_bP_aldolase"/>
    <property type="match status" value="1"/>
</dbReference>
<gene>
    <name evidence="10" type="ORF">S06H3_41960</name>
</gene>
<dbReference type="GO" id="GO:0004332">
    <property type="term" value="F:fructose-bisphosphate aldolase activity"/>
    <property type="evidence" value="ECO:0007669"/>
    <property type="project" value="UniProtKB-EC"/>
</dbReference>
<dbReference type="InterPro" id="IPR000771">
    <property type="entry name" value="FBA_II"/>
</dbReference>
<dbReference type="PANTHER" id="PTHR30559">
    <property type="entry name" value="FRUCTOSE-BISPHOSPHATE ALDOLASE CLASS 2"/>
    <property type="match status" value="1"/>
</dbReference>
<evidence type="ECO:0000256" key="1">
    <source>
        <dbReference type="ARBA" id="ARBA00000441"/>
    </source>
</evidence>
<evidence type="ECO:0000256" key="7">
    <source>
        <dbReference type="ARBA" id="ARBA00022833"/>
    </source>
</evidence>
<keyword evidence="8" id="KW-0324">Glycolysis</keyword>